<dbReference type="PANTHER" id="PTHR42760">
    <property type="entry name" value="SHORT-CHAIN DEHYDROGENASES/REDUCTASES FAMILY MEMBER"/>
    <property type="match status" value="1"/>
</dbReference>
<sequence length="303" mass="31987">MSSGAPDADAYTKPFMLTESMRRDVYPAVDPATNPELESSSKVVIVTGAGGGLGSAIAKSWVEAKAQGIVLVGRKLESLQAVAKELGTSSKVLAVAADVTSLSDVEAVFKKAISEFGHVDVLVNAHGAMNVAPIGTIDPSQWWENFEVNVRGVYNTAHSFIKATGGAGTIVNLTSLAASFTNPGMSGYTASKLAVIKIGECLAVEHPNLRVVAVHPGMVEAQKGRGMVIEAFLPFSTDKQALTGGLTVYLSTPRAAFLNGGYIHSNWDVVELEKHKEEITEKSLVKLAFLNAKLQPGGYPWSS</sequence>
<name>A0AAN9UW55_9PEZI</name>
<evidence type="ECO:0000256" key="1">
    <source>
        <dbReference type="ARBA" id="ARBA00006484"/>
    </source>
</evidence>
<evidence type="ECO:0000313" key="6">
    <source>
        <dbReference type="Proteomes" id="UP001320420"/>
    </source>
</evidence>
<organism evidence="5 6">
    <name type="scientific">Diatrype stigma</name>
    <dbReference type="NCBI Taxonomy" id="117547"/>
    <lineage>
        <taxon>Eukaryota</taxon>
        <taxon>Fungi</taxon>
        <taxon>Dikarya</taxon>
        <taxon>Ascomycota</taxon>
        <taxon>Pezizomycotina</taxon>
        <taxon>Sordariomycetes</taxon>
        <taxon>Xylariomycetidae</taxon>
        <taxon>Xylariales</taxon>
        <taxon>Diatrypaceae</taxon>
        <taxon>Diatrype</taxon>
    </lineage>
</organism>
<dbReference type="AlphaFoldDB" id="A0AAN9UW55"/>
<proteinExistence type="inferred from homology"/>
<gene>
    <name evidence="5" type="ORF">SLS62_004615</name>
</gene>
<reference evidence="5 6" key="1">
    <citation type="submission" date="2024-02" db="EMBL/GenBank/DDBJ databases">
        <title>De novo assembly and annotation of 12 fungi associated with fruit tree decline syndrome in Ontario, Canada.</title>
        <authorList>
            <person name="Sulman M."/>
            <person name="Ellouze W."/>
            <person name="Ilyukhin E."/>
        </authorList>
    </citation>
    <scope>NUCLEOTIDE SEQUENCE [LARGE SCALE GENOMIC DNA]</scope>
    <source>
        <strain evidence="5 6">M11/M66-122</strain>
    </source>
</reference>
<evidence type="ECO:0000256" key="2">
    <source>
        <dbReference type="ARBA" id="ARBA00023002"/>
    </source>
</evidence>
<dbReference type="SMART" id="SM00822">
    <property type="entry name" value="PKS_KR"/>
    <property type="match status" value="1"/>
</dbReference>
<dbReference type="CDD" id="cd05233">
    <property type="entry name" value="SDR_c"/>
    <property type="match status" value="1"/>
</dbReference>
<evidence type="ECO:0000259" key="4">
    <source>
        <dbReference type="SMART" id="SM00822"/>
    </source>
</evidence>
<dbReference type="EMBL" id="JAKJXP020000029">
    <property type="protein sequence ID" value="KAK7753325.1"/>
    <property type="molecule type" value="Genomic_DNA"/>
</dbReference>
<accession>A0AAN9UW55</accession>
<dbReference type="InterPro" id="IPR036291">
    <property type="entry name" value="NAD(P)-bd_dom_sf"/>
</dbReference>
<dbReference type="InterPro" id="IPR002347">
    <property type="entry name" value="SDR_fam"/>
</dbReference>
<dbReference type="PRINTS" id="PR00081">
    <property type="entry name" value="GDHRDH"/>
</dbReference>
<dbReference type="Proteomes" id="UP001320420">
    <property type="component" value="Unassembled WGS sequence"/>
</dbReference>
<evidence type="ECO:0000313" key="5">
    <source>
        <dbReference type="EMBL" id="KAK7753325.1"/>
    </source>
</evidence>
<keyword evidence="6" id="KW-1185">Reference proteome</keyword>
<dbReference type="SUPFAM" id="SSF51735">
    <property type="entry name" value="NAD(P)-binding Rossmann-fold domains"/>
    <property type="match status" value="1"/>
</dbReference>
<comment type="caution">
    <text evidence="5">The sequence shown here is derived from an EMBL/GenBank/DDBJ whole genome shotgun (WGS) entry which is preliminary data.</text>
</comment>
<dbReference type="Pfam" id="PF00106">
    <property type="entry name" value="adh_short"/>
    <property type="match status" value="1"/>
</dbReference>
<dbReference type="PANTHER" id="PTHR42760:SF37">
    <property type="entry name" value="CLAVALDEHYDE DEHYDROGENASE"/>
    <property type="match status" value="1"/>
</dbReference>
<comment type="similarity">
    <text evidence="1 3">Belongs to the short-chain dehydrogenases/reductases (SDR) family.</text>
</comment>
<feature type="domain" description="Ketoreductase" evidence="4">
    <location>
        <begin position="42"/>
        <end position="222"/>
    </location>
</feature>
<keyword evidence="2" id="KW-0560">Oxidoreductase</keyword>
<evidence type="ECO:0000256" key="3">
    <source>
        <dbReference type="RuleBase" id="RU000363"/>
    </source>
</evidence>
<dbReference type="Gene3D" id="3.40.50.720">
    <property type="entry name" value="NAD(P)-binding Rossmann-like Domain"/>
    <property type="match status" value="1"/>
</dbReference>
<protein>
    <recommendedName>
        <fullName evidence="4">Ketoreductase domain-containing protein</fullName>
    </recommendedName>
</protein>
<dbReference type="GO" id="GO:0016616">
    <property type="term" value="F:oxidoreductase activity, acting on the CH-OH group of donors, NAD or NADP as acceptor"/>
    <property type="evidence" value="ECO:0007669"/>
    <property type="project" value="UniProtKB-ARBA"/>
</dbReference>
<dbReference type="InterPro" id="IPR057326">
    <property type="entry name" value="KR_dom"/>
</dbReference>
<dbReference type="PRINTS" id="PR00080">
    <property type="entry name" value="SDRFAMILY"/>
</dbReference>